<protein>
    <submittedName>
        <fullName evidence="1">Uncharacterized protein</fullName>
    </submittedName>
</protein>
<dbReference type="EMBL" id="MU005969">
    <property type="protein sequence ID" value="KAF2861904.1"/>
    <property type="molecule type" value="Genomic_DNA"/>
</dbReference>
<organism evidence="1 2">
    <name type="scientific">Piedraia hortae CBS 480.64</name>
    <dbReference type="NCBI Taxonomy" id="1314780"/>
    <lineage>
        <taxon>Eukaryota</taxon>
        <taxon>Fungi</taxon>
        <taxon>Dikarya</taxon>
        <taxon>Ascomycota</taxon>
        <taxon>Pezizomycotina</taxon>
        <taxon>Dothideomycetes</taxon>
        <taxon>Dothideomycetidae</taxon>
        <taxon>Capnodiales</taxon>
        <taxon>Piedraiaceae</taxon>
        <taxon>Piedraia</taxon>
    </lineage>
</organism>
<gene>
    <name evidence="1" type="ORF">K470DRAFT_25436</name>
</gene>
<proteinExistence type="predicted"/>
<dbReference type="Proteomes" id="UP000799421">
    <property type="component" value="Unassembled WGS sequence"/>
</dbReference>
<dbReference type="AlphaFoldDB" id="A0A6A7C365"/>
<accession>A0A6A7C365</accession>
<reference evidence="1" key="1">
    <citation type="journal article" date="2020" name="Stud. Mycol.">
        <title>101 Dothideomycetes genomes: a test case for predicting lifestyles and emergence of pathogens.</title>
        <authorList>
            <person name="Haridas S."/>
            <person name="Albert R."/>
            <person name="Binder M."/>
            <person name="Bloem J."/>
            <person name="Labutti K."/>
            <person name="Salamov A."/>
            <person name="Andreopoulos B."/>
            <person name="Baker S."/>
            <person name="Barry K."/>
            <person name="Bills G."/>
            <person name="Bluhm B."/>
            <person name="Cannon C."/>
            <person name="Castanera R."/>
            <person name="Culley D."/>
            <person name="Daum C."/>
            <person name="Ezra D."/>
            <person name="Gonzalez J."/>
            <person name="Henrissat B."/>
            <person name="Kuo A."/>
            <person name="Liang C."/>
            <person name="Lipzen A."/>
            <person name="Lutzoni F."/>
            <person name="Magnuson J."/>
            <person name="Mondo S."/>
            <person name="Nolan M."/>
            <person name="Ohm R."/>
            <person name="Pangilinan J."/>
            <person name="Park H.-J."/>
            <person name="Ramirez L."/>
            <person name="Alfaro M."/>
            <person name="Sun H."/>
            <person name="Tritt A."/>
            <person name="Yoshinaga Y."/>
            <person name="Zwiers L.-H."/>
            <person name="Turgeon B."/>
            <person name="Goodwin S."/>
            <person name="Spatafora J."/>
            <person name="Crous P."/>
            <person name="Grigoriev I."/>
        </authorList>
    </citation>
    <scope>NUCLEOTIDE SEQUENCE</scope>
    <source>
        <strain evidence="1">CBS 480.64</strain>
    </source>
</reference>
<keyword evidence="2" id="KW-1185">Reference proteome</keyword>
<evidence type="ECO:0000313" key="1">
    <source>
        <dbReference type="EMBL" id="KAF2861904.1"/>
    </source>
</evidence>
<name>A0A6A7C365_9PEZI</name>
<evidence type="ECO:0000313" key="2">
    <source>
        <dbReference type="Proteomes" id="UP000799421"/>
    </source>
</evidence>
<sequence>MEFFDSAGAFFIYCSEPGSLKAFRTVSAPKSRPLLIYSIMRPIRVETHIGFKAVVCLGAASCDIGTTLAVVRLEHFSSPSRTKVSLNTTSDCFLAGPCTVEPLLIWRSTTFCGCRGTSWTPLVIKRIACRFGEYRWTVSVIAPLLSCGNQGNLWCVPSCPMIKTTFRPNTEWWKGPKQGIQNPNVGGAAA</sequence>